<sequence>MDRASAAWLTETPRQRPRPGSLWPARRRARRPVVPRRLQLRPLLGTPTAQGLRSAGTLTLRARQPASKAPRMATSSSGSSAPTSDSTARQLPAASFFRDSSSSSVYPLSPLAVTFSIFCSTATVD</sequence>
<evidence type="ECO:0000256" key="1">
    <source>
        <dbReference type="SAM" id="MobiDB-lite"/>
    </source>
</evidence>
<name>A0A4U6U923_SETVI</name>
<proteinExistence type="predicted"/>
<dbReference type="AlphaFoldDB" id="A0A4U6U923"/>
<accession>A0A4U6U923</accession>
<feature type="compositionally biased region" description="Basic residues" evidence="1">
    <location>
        <begin position="25"/>
        <end position="34"/>
    </location>
</feature>
<evidence type="ECO:0000313" key="3">
    <source>
        <dbReference type="Proteomes" id="UP000298652"/>
    </source>
</evidence>
<feature type="region of interest" description="Disordered" evidence="1">
    <location>
        <begin position="1"/>
        <end position="90"/>
    </location>
</feature>
<keyword evidence="3" id="KW-1185">Reference proteome</keyword>
<protein>
    <submittedName>
        <fullName evidence="2">Uncharacterized protein</fullName>
    </submittedName>
</protein>
<gene>
    <name evidence="2" type="ORF">SEVIR_6G156200v2</name>
</gene>
<feature type="compositionally biased region" description="Low complexity" evidence="1">
    <location>
        <begin position="35"/>
        <end position="44"/>
    </location>
</feature>
<feature type="compositionally biased region" description="Low complexity" evidence="1">
    <location>
        <begin position="73"/>
        <end position="88"/>
    </location>
</feature>
<dbReference type="EMBL" id="CM016557">
    <property type="protein sequence ID" value="TKW10323.1"/>
    <property type="molecule type" value="Genomic_DNA"/>
</dbReference>
<dbReference type="Proteomes" id="UP000298652">
    <property type="component" value="Chromosome 6"/>
</dbReference>
<dbReference type="Gramene" id="TKW10323">
    <property type="protein sequence ID" value="TKW10323"/>
    <property type="gene ID" value="SEVIR_6G156200v2"/>
</dbReference>
<reference evidence="2" key="1">
    <citation type="submission" date="2019-03" db="EMBL/GenBank/DDBJ databases">
        <title>WGS assembly of Setaria viridis.</title>
        <authorList>
            <person name="Huang P."/>
            <person name="Jenkins J."/>
            <person name="Grimwood J."/>
            <person name="Barry K."/>
            <person name="Healey A."/>
            <person name="Mamidi S."/>
            <person name="Sreedasyam A."/>
            <person name="Shu S."/>
            <person name="Feldman M."/>
            <person name="Wu J."/>
            <person name="Yu Y."/>
            <person name="Chen C."/>
            <person name="Johnson J."/>
            <person name="Rokhsar D."/>
            <person name="Baxter I."/>
            <person name="Schmutz J."/>
            <person name="Brutnell T."/>
            <person name="Kellogg E."/>
        </authorList>
    </citation>
    <scope>NUCLEOTIDE SEQUENCE [LARGE SCALE GENOMIC DNA]</scope>
</reference>
<organism evidence="2 3">
    <name type="scientific">Setaria viridis</name>
    <name type="common">Green bristlegrass</name>
    <name type="synonym">Setaria italica subsp. viridis</name>
    <dbReference type="NCBI Taxonomy" id="4556"/>
    <lineage>
        <taxon>Eukaryota</taxon>
        <taxon>Viridiplantae</taxon>
        <taxon>Streptophyta</taxon>
        <taxon>Embryophyta</taxon>
        <taxon>Tracheophyta</taxon>
        <taxon>Spermatophyta</taxon>
        <taxon>Magnoliopsida</taxon>
        <taxon>Liliopsida</taxon>
        <taxon>Poales</taxon>
        <taxon>Poaceae</taxon>
        <taxon>PACMAD clade</taxon>
        <taxon>Panicoideae</taxon>
        <taxon>Panicodae</taxon>
        <taxon>Paniceae</taxon>
        <taxon>Cenchrinae</taxon>
        <taxon>Setaria</taxon>
    </lineage>
</organism>
<evidence type="ECO:0000313" key="2">
    <source>
        <dbReference type="EMBL" id="TKW10323.1"/>
    </source>
</evidence>